<keyword evidence="2" id="KW-0503">Monooxygenase</keyword>
<feature type="domain" description="ABM" evidence="1">
    <location>
        <begin position="2"/>
        <end position="91"/>
    </location>
</feature>
<evidence type="ECO:0000313" key="3">
    <source>
        <dbReference type="Proteomes" id="UP000678281"/>
    </source>
</evidence>
<keyword evidence="2" id="KW-0560">Oxidoreductase</keyword>
<name>A0A942E8U8_9HYPH</name>
<dbReference type="EMBL" id="JAGXTP010000001">
    <property type="protein sequence ID" value="MBS3847677.1"/>
    <property type="molecule type" value="Genomic_DNA"/>
</dbReference>
<dbReference type="InterPro" id="IPR011008">
    <property type="entry name" value="Dimeric_a/b-barrel"/>
</dbReference>
<accession>A0A942E8U8</accession>
<dbReference type="AlphaFoldDB" id="A0A942E8U8"/>
<keyword evidence="3" id="KW-1185">Reference proteome</keyword>
<evidence type="ECO:0000259" key="1">
    <source>
        <dbReference type="PROSITE" id="PS51725"/>
    </source>
</evidence>
<dbReference type="RefSeq" id="WP_212657281.1">
    <property type="nucleotide sequence ID" value="NZ_JAGXTP010000001.1"/>
</dbReference>
<dbReference type="InterPro" id="IPR007138">
    <property type="entry name" value="ABM_dom"/>
</dbReference>
<dbReference type="GO" id="GO:0004497">
    <property type="term" value="F:monooxygenase activity"/>
    <property type="evidence" value="ECO:0007669"/>
    <property type="project" value="UniProtKB-KW"/>
</dbReference>
<protein>
    <submittedName>
        <fullName evidence="2">Antibiotic biosynthesis monooxygenase</fullName>
    </submittedName>
</protein>
<dbReference type="PANTHER" id="PTHR33336">
    <property type="entry name" value="QUINOL MONOOXYGENASE YGIN-RELATED"/>
    <property type="match status" value="1"/>
</dbReference>
<proteinExistence type="predicted"/>
<dbReference type="Pfam" id="PF03992">
    <property type="entry name" value="ABM"/>
    <property type="match status" value="1"/>
</dbReference>
<evidence type="ECO:0000313" key="2">
    <source>
        <dbReference type="EMBL" id="MBS3847677.1"/>
    </source>
</evidence>
<dbReference type="PROSITE" id="PS51725">
    <property type="entry name" value="ABM"/>
    <property type="match status" value="1"/>
</dbReference>
<dbReference type="Proteomes" id="UP000678281">
    <property type="component" value="Unassembled WGS sequence"/>
</dbReference>
<organism evidence="2 3">
    <name type="scientific">Devosia litorisediminis</name>
    <dbReference type="NCBI Taxonomy" id="2829817"/>
    <lineage>
        <taxon>Bacteria</taxon>
        <taxon>Pseudomonadati</taxon>
        <taxon>Pseudomonadota</taxon>
        <taxon>Alphaproteobacteria</taxon>
        <taxon>Hyphomicrobiales</taxon>
        <taxon>Devosiaceae</taxon>
        <taxon>Devosia</taxon>
    </lineage>
</organism>
<reference evidence="2" key="1">
    <citation type="submission" date="2021-04" db="EMBL/GenBank/DDBJ databases">
        <title>Devosia litorisediminis sp. nov., isolated from a sand dune.</title>
        <authorList>
            <person name="Park S."/>
            <person name="Yoon J.-H."/>
        </authorList>
    </citation>
    <scope>NUCLEOTIDE SEQUENCE</scope>
    <source>
        <strain evidence="2">BSSL-BM10</strain>
    </source>
</reference>
<dbReference type="PANTHER" id="PTHR33336:SF15">
    <property type="entry name" value="ABM DOMAIN-CONTAINING PROTEIN"/>
    <property type="match status" value="1"/>
</dbReference>
<dbReference type="InterPro" id="IPR050744">
    <property type="entry name" value="AI-2_Isomerase_LsrG"/>
</dbReference>
<dbReference type="SUPFAM" id="SSF54909">
    <property type="entry name" value="Dimeric alpha+beta barrel"/>
    <property type="match status" value="1"/>
</dbReference>
<sequence length="98" mass="11066">MIYVAATFRIRPGTIEAFVAAAYIAIDTARREPGCLLYDLHASVTDPDRLVCLEQWDSRETFDRHLAAPHIATFSEAIKPYVLSTRVEIIHPDHVDTI</sequence>
<gene>
    <name evidence="2" type="ORF">KD146_03095</name>
</gene>
<dbReference type="Gene3D" id="3.30.70.100">
    <property type="match status" value="1"/>
</dbReference>
<comment type="caution">
    <text evidence="2">The sequence shown here is derived from an EMBL/GenBank/DDBJ whole genome shotgun (WGS) entry which is preliminary data.</text>
</comment>